<feature type="transmembrane region" description="Helical" evidence="1">
    <location>
        <begin position="144"/>
        <end position="170"/>
    </location>
</feature>
<comment type="caution">
    <text evidence="2">The sequence shown here is derived from an EMBL/GenBank/DDBJ whole genome shotgun (WGS) entry which is preliminary data.</text>
</comment>
<organism evidence="2 3">
    <name type="scientific">Candidatus Erysipelatoclostridium merdavium</name>
    <dbReference type="NCBI Taxonomy" id="2838566"/>
    <lineage>
        <taxon>Bacteria</taxon>
        <taxon>Bacillati</taxon>
        <taxon>Bacillota</taxon>
        <taxon>Erysipelotrichia</taxon>
        <taxon>Erysipelotrichales</taxon>
        <taxon>Erysipelotrichales incertae sedis</taxon>
    </lineage>
</organism>
<accession>A0A9D1XKJ0</accession>
<evidence type="ECO:0000256" key="1">
    <source>
        <dbReference type="SAM" id="Phobius"/>
    </source>
</evidence>
<reference evidence="2" key="2">
    <citation type="submission" date="2021-04" db="EMBL/GenBank/DDBJ databases">
        <authorList>
            <person name="Gilroy R."/>
        </authorList>
    </citation>
    <scope>NUCLEOTIDE SEQUENCE</scope>
    <source>
        <strain evidence="2">ChiGjej1B1-14440</strain>
    </source>
</reference>
<feature type="transmembrane region" description="Helical" evidence="1">
    <location>
        <begin position="115"/>
        <end position="137"/>
    </location>
</feature>
<feature type="transmembrane region" description="Helical" evidence="1">
    <location>
        <begin position="6"/>
        <end position="26"/>
    </location>
</feature>
<dbReference type="EMBL" id="DXET01000073">
    <property type="protein sequence ID" value="HIX80910.1"/>
    <property type="molecule type" value="Genomic_DNA"/>
</dbReference>
<protein>
    <submittedName>
        <fullName evidence="2">M50 family metallopeptidase</fullName>
    </submittedName>
</protein>
<proteinExistence type="predicted"/>
<dbReference type="Proteomes" id="UP000886724">
    <property type="component" value="Unassembled WGS sequence"/>
</dbReference>
<evidence type="ECO:0000313" key="2">
    <source>
        <dbReference type="EMBL" id="HIX80910.1"/>
    </source>
</evidence>
<keyword evidence="1" id="KW-1133">Transmembrane helix</keyword>
<feature type="transmembrane region" description="Helical" evidence="1">
    <location>
        <begin position="33"/>
        <end position="55"/>
    </location>
</feature>
<name>A0A9D1XKJ0_9FIRM</name>
<sequence length="365" mass="41963">MKKIWQSVIQIILAASAGFVIGFILASSFPKQYLLASILIFIVSLFFIFPLAIIIHESGHLVMGLLTGYRFSSFRIGKILILKQNNHLKIKKFSISGTGGQCLLIPPSYRSNFPFFFYNAGGGIFNLLTAILVVVLINVFDLNYVIKIIVITLGIVNGYLGLINLIPLIISLPNDGYNILSIIKDTESRYCFYAQLMISYLQTNNVRFQDMDDSLFEMPANANLNNPLNQFVLVAQIDRLQEQLKFDEAKILIEKILNECKLTDYYRNSLNSEYLFYLLMENANSSKVNDLYYEIEKFLKQSCKTNLSCQRTLYAYQLLAVKNYQEAQNYLNLFNQTIKTYPFTTIIETELKIIELIKEKYHTSF</sequence>
<keyword evidence="1" id="KW-0472">Membrane</keyword>
<gene>
    <name evidence="2" type="ORF">H9980_02920</name>
</gene>
<dbReference type="AlphaFoldDB" id="A0A9D1XKJ0"/>
<evidence type="ECO:0000313" key="3">
    <source>
        <dbReference type="Proteomes" id="UP000886724"/>
    </source>
</evidence>
<keyword evidence="1" id="KW-0812">Transmembrane</keyword>
<reference evidence="2" key="1">
    <citation type="journal article" date="2021" name="PeerJ">
        <title>Extensive microbial diversity within the chicken gut microbiome revealed by metagenomics and culture.</title>
        <authorList>
            <person name="Gilroy R."/>
            <person name="Ravi A."/>
            <person name="Getino M."/>
            <person name="Pursley I."/>
            <person name="Horton D.L."/>
            <person name="Alikhan N.F."/>
            <person name="Baker D."/>
            <person name="Gharbi K."/>
            <person name="Hall N."/>
            <person name="Watson M."/>
            <person name="Adriaenssens E.M."/>
            <person name="Foster-Nyarko E."/>
            <person name="Jarju S."/>
            <person name="Secka A."/>
            <person name="Antonio M."/>
            <person name="Oren A."/>
            <person name="Chaudhuri R.R."/>
            <person name="La Ragione R."/>
            <person name="Hildebrand F."/>
            <person name="Pallen M.J."/>
        </authorList>
    </citation>
    <scope>NUCLEOTIDE SEQUENCE</scope>
    <source>
        <strain evidence="2">ChiGjej1B1-14440</strain>
    </source>
</reference>